<accession>A0ABC9YWQ1</accession>
<comment type="caution">
    <text evidence="1">The sequence shown here is derived from an EMBL/GenBank/DDBJ whole genome shotgun (WGS) entry which is preliminary data.</text>
</comment>
<evidence type="ECO:0008006" key="3">
    <source>
        <dbReference type="Google" id="ProtNLM"/>
    </source>
</evidence>
<protein>
    <recommendedName>
        <fullName evidence="3">Ketosteroid isomerase</fullName>
    </recommendedName>
</protein>
<dbReference type="SUPFAM" id="SSF54427">
    <property type="entry name" value="NTF2-like"/>
    <property type="match status" value="1"/>
</dbReference>
<dbReference type="InterPro" id="IPR009959">
    <property type="entry name" value="Cyclase_SnoaL-like"/>
</dbReference>
<reference evidence="2" key="1">
    <citation type="submission" date="2015-07" db="EMBL/GenBank/DDBJ databases">
        <title>Nocardia seriolae U-1 whole genome shotgun sequence.</title>
        <authorList>
            <person name="Imajoh M."/>
            <person name="Fukumoto Y."/>
            <person name="Sukeda M."/>
            <person name="Yamane J."/>
            <person name="Yamasaki K."/>
            <person name="Shimizu M."/>
            <person name="Ohnishi K."/>
            <person name="Oshima S."/>
        </authorList>
    </citation>
    <scope>NUCLEOTIDE SEQUENCE [LARGE SCALE GENOMIC DNA]</scope>
    <source>
        <strain evidence="2">U-1</strain>
    </source>
</reference>
<keyword evidence="2" id="KW-1185">Reference proteome</keyword>
<organism evidence="1 2">
    <name type="scientific">Nocardia seriolae</name>
    <dbReference type="NCBI Taxonomy" id="37332"/>
    <lineage>
        <taxon>Bacteria</taxon>
        <taxon>Bacillati</taxon>
        <taxon>Actinomycetota</taxon>
        <taxon>Actinomycetes</taxon>
        <taxon>Mycobacteriales</taxon>
        <taxon>Nocardiaceae</taxon>
        <taxon>Nocardia</taxon>
    </lineage>
</organism>
<reference evidence="1 2" key="2">
    <citation type="journal article" date="2016" name="Genome Announc.">
        <title>Draft Genome Sequence of Erythromycin- and Oxytetracycline-Sensitive Nocardia seriolae Strain U-1 (NBRC 110359).</title>
        <authorList>
            <person name="Imajoh M."/>
            <person name="Sukeda M."/>
            <person name="Shimizu M."/>
            <person name="Yamane J."/>
            <person name="Ohnishi K."/>
            <person name="Oshima S."/>
        </authorList>
    </citation>
    <scope>NUCLEOTIDE SEQUENCE [LARGE SCALE GENOMIC DNA]</scope>
    <source>
        <strain evidence="1 2">U-1</strain>
    </source>
</reference>
<dbReference type="Pfam" id="PF07366">
    <property type="entry name" value="SnoaL"/>
    <property type="match status" value="1"/>
</dbReference>
<evidence type="ECO:0000313" key="2">
    <source>
        <dbReference type="Proteomes" id="UP000037179"/>
    </source>
</evidence>
<evidence type="ECO:0000313" key="1">
    <source>
        <dbReference type="EMBL" id="GAP29686.1"/>
    </source>
</evidence>
<name>A0ABC9YWQ1_9NOCA</name>
<gene>
    <name evidence="1" type="ORF">NSK11_contig00061-0038</name>
</gene>
<sequence length="133" mass="15442">MDALFARHAEAEANGDVDAILDTLADDVEHDVVGDPRGVLYDKREIGQRYRELFEALEEEKFETVRRYYGEDFLVDESHWYGRARGVFMGIPGENRPIDFRILHVCEFRDGRMSRENVWLDIAAIMQQLAPAH</sequence>
<dbReference type="AlphaFoldDB" id="A0ABC9YWQ1"/>
<dbReference type="Gene3D" id="3.10.450.50">
    <property type="match status" value="1"/>
</dbReference>
<proteinExistence type="predicted"/>
<dbReference type="Proteomes" id="UP000037179">
    <property type="component" value="Unassembled WGS sequence"/>
</dbReference>
<dbReference type="InterPro" id="IPR032710">
    <property type="entry name" value="NTF2-like_dom_sf"/>
</dbReference>
<dbReference type="EMBL" id="BBYQ01000061">
    <property type="protein sequence ID" value="GAP29686.1"/>
    <property type="molecule type" value="Genomic_DNA"/>
</dbReference>